<dbReference type="OrthoDB" id="4075814at2759"/>
<evidence type="ECO:0000313" key="3">
    <source>
        <dbReference type="Proteomes" id="UP000095038"/>
    </source>
</evidence>
<keyword evidence="3" id="KW-1185">Reference proteome</keyword>
<protein>
    <submittedName>
        <fullName evidence="2">Uncharacterized protein</fullName>
    </submittedName>
</protein>
<evidence type="ECO:0000256" key="1">
    <source>
        <dbReference type="SAM" id="MobiDB-lite"/>
    </source>
</evidence>
<dbReference type="EMBL" id="KV454487">
    <property type="protein sequence ID" value="ODV59132.1"/>
    <property type="molecule type" value="Genomic_DNA"/>
</dbReference>
<evidence type="ECO:0000313" key="2">
    <source>
        <dbReference type="EMBL" id="ODV59132.1"/>
    </source>
</evidence>
<gene>
    <name evidence="2" type="ORF">ASCRUDRAFT_71859</name>
</gene>
<dbReference type="RefSeq" id="XP_020045439.1">
    <property type="nucleotide sequence ID" value="XM_020192000.1"/>
</dbReference>
<dbReference type="InParanoid" id="A0A1D2VC43"/>
<feature type="compositionally biased region" description="Low complexity" evidence="1">
    <location>
        <begin position="247"/>
        <end position="259"/>
    </location>
</feature>
<organism evidence="2 3">
    <name type="scientific">Ascoidea rubescens DSM 1968</name>
    <dbReference type="NCBI Taxonomy" id="1344418"/>
    <lineage>
        <taxon>Eukaryota</taxon>
        <taxon>Fungi</taxon>
        <taxon>Dikarya</taxon>
        <taxon>Ascomycota</taxon>
        <taxon>Saccharomycotina</taxon>
        <taxon>Saccharomycetes</taxon>
        <taxon>Ascoideaceae</taxon>
        <taxon>Ascoidea</taxon>
    </lineage>
</organism>
<accession>A0A1D2VC43</accession>
<proteinExistence type="predicted"/>
<feature type="region of interest" description="Disordered" evidence="1">
    <location>
        <begin position="247"/>
        <end position="267"/>
    </location>
</feature>
<dbReference type="AlphaFoldDB" id="A0A1D2VC43"/>
<reference evidence="3" key="1">
    <citation type="submission" date="2016-05" db="EMBL/GenBank/DDBJ databases">
        <title>Comparative genomics of biotechnologically important yeasts.</title>
        <authorList>
            <consortium name="DOE Joint Genome Institute"/>
            <person name="Riley R."/>
            <person name="Haridas S."/>
            <person name="Wolfe K.H."/>
            <person name="Lopes M.R."/>
            <person name="Hittinger C.T."/>
            <person name="Goker M."/>
            <person name="Salamov A."/>
            <person name="Wisecaver J."/>
            <person name="Long T.M."/>
            <person name="Aerts A.L."/>
            <person name="Barry K."/>
            <person name="Choi C."/>
            <person name="Clum A."/>
            <person name="Coughlan A.Y."/>
            <person name="Deshpande S."/>
            <person name="Douglass A.P."/>
            <person name="Hanson S.J."/>
            <person name="Klenk H.-P."/>
            <person name="Labutti K."/>
            <person name="Lapidus A."/>
            <person name="Lindquist E."/>
            <person name="Lipzen A."/>
            <person name="Meier-Kolthoff J.P."/>
            <person name="Ohm R.A."/>
            <person name="Otillar R.P."/>
            <person name="Pangilinan J."/>
            <person name="Peng Y."/>
            <person name="Rokas A."/>
            <person name="Rosa C.A."/>
            <person name="Scheuner C."/>
            <person name="Sibirny A.A."/>
            <person name="Slot J.C."/>
            <person name="Stielow J.B."/>
            <person name="Sun H."/>
            <person name="Kurtzman C.P."/>
            <person name="Blackwell M."/>
            <person name="Grigoriev I.V."/>
            <person name="Jeffries T.W."/>
        </authorList>
    </citation>
    <scope>NUCLEOTIDE SEQUENCE [LARGE SCALE GENOMIC DNA]</scope>
    <source>
        <strain evidence="3">DSM 1968</strain>
    </source>
</reference>
<name>A0A1D2VC43_9ASCO</name>
<dbReference type="Proteomes" id="UP000095038">
    <property type="component" value="Unassembled WGS sequence"/>
</dbReference>
<sequence length="626" mass="73195">MHLYRLKSKVDRLKIEYRHNRYTNKRNPRLITGKIPNQPLVSLRTNPHDLYMLGDRYYEFRRDDDQLICLNDRISDMNINHKSSLHRLIQNDRLDTLKEYPTIIEHSDFLDILEANGEQINQINQNHSENNYKINDENYENGEVSIDEVPIDEVQNAAILEKELTAKKFGTILDNGRECICSCHVHHPHPTFQKLKDHLECCSDLTITDHQSADFRIENHHFSQHENHENHENQQYNQYNQYNQFNQSQQPQQFQQPQQPHHKSKRQRLRFSIFRRKNNIFSAVPSPIYECNTDSSQIEQLEDNTIHLVNADHIENNKTPKENFHCKKKEYILEDHEHYKNQSSEVKLTDNNNIQEVDSILSNLCNCFNCERKRGNVSEGIWKSIINESSLTAARISTGALPMINNSSKLSLNSQNNKSNSQDNLIIKENYNNQFVNNIDSNHYININDNDPTEKIENIDKFQIDEKESIKQKIKFFDNNKISNLKKNQNKIEKVDKIENFEDVNNAENIENIRNVEMDVSSKPVESRTLHSIWDSKVNLTISSRVRPSTQNSEFPTGSVYSGLFSNYAYSDTDIEVLKATTNKINSGKNENLTFHISNSIKQRNRSSIEGDKIVLKDLKNDLSII</sequence>
<dbReference type="GeneID" id="30965636"/>